<evidence type="ECO:0000256" key="12">
    <source>
        <dbReference type="PIRSR" id="PIRSR006431-1"/>
    </source>
</evidence>
<feature type="active site" description="Nucleophile" evidence="12">
    <location>
        <position position="120"/>
    </location>
</feature>
<evidence type="ECO:0000259" key="14">
    <source>
        <dbReference type="Pfam" id="PF00561"/>
    </source>
</evidence>
<dbReference type="SUPFAM" id="SSF53474">
    <property type="entry name" value="alpha/beta-Hydrolases"/>
    <property type="match status" value="1"/>
</dbReference>
<comment type="catalytic activity">
    <reaction evidence="1 11 13">
        <text>Release of N-terminal proline from a peptide.</text>
        <dbReference type="EC" id="3.4.11.5"/>
    </reaction>
</comment>
<dbReference type="EC" id="3.4.11.5" evidence="4 11"/>
<evidence type="ECO:0000256" key="5">
    <source>
        <dbReference type="ARBA" id="ARBA00021843"/>
    </source>
</evidence>
<evidence type="ECO:0000313" key="16">
    <source>
        <dbReference type="Proteomes" id="UP000307702"/>
    </source>
</evidence>
<dbReference type="Proteomes" id="UP000307702">
    <property type="component" value="Unassembled WGS sequence"/>
</dbReference>
<keyword evidence="16" id="KW-1185">Reference proteome</keyword>
<dbReference type="Gene3D" id="3.40.50.1820">
    <property type="entry name" value="alpha/beta hydrolase"/>
    <property type="match status" value="1"/>
</dbReference>
<evidence type="ECO:0000256" key="3">
    <source>
        <dbReference type="ARBA" id="ARBA00010088"/>
    </source>
</evidence>
<dbReference type="InterPro" id="IPR029058">
    <property type="entry name" value="AB_hydrolase_fold"/>
</dbReference>
<evidence type="ECO:0000256" key="1">
    <source>
        <dbReference type="ARBA" id="ARBA00001585"/>
    </source>
</evidence>
<proteinExistence type="inferred from homology"/>
<keyword evidence="7 11" id="KW-0963">Cytoplasm</keyword>
<keyword evidence="8 11" id="KW-0645">Protease</keyword>
<dbReference type="Pfam" id="PF00561">
    <property type="entry name" value="Abhydrolase_1"/>
    <property type="match status" value="1"/>
</dbReference>
<evidence type="ECO:0000256" key="10">
    <source>
        <dbReference type="ARBA" id="ARBA00029605"/>
    </source>
</evidence>
<keyword evidence="6 11" id="KW-0031">Aminopeptidase</keyword>
<dbReference type="AlphaFoldDB" id="A0A8H2PL97"/>
<keyword evidence="9 11" id="KW-0378">Hydrolase</keyword>
<evidence type="ECO:0000256" key="6">
    <source>
        <dbReference type="ARBA" id="ARBA00022438"/>
    </source>
</evidence>
<dbReference type="GO" id="GO:0004177">
    <property type="term" value="F:aminopeptidase activity"/>
    <property type="evidence" value="ECO:0007669"/>
    <property type="project" value="UniProtKB-UniRule"/>
</dbReference>
<sequence>MLSLYPAIEPFDHYYLNVTNDTAAGEEPAVAHQLYIEQCGNPLGIPVVFLHGGPGSGCRPAHRCYFDPALYHIILFDQRGCGRSRPHGSLAQNTSAHLIEDMELIRQHIGIEKWLLFGGSWGATLALYYAYHFAEHVSGLILRGVFLARKQDIDWVYSDNGAAKIFPDAWSHLVADLPCLQQAQPLSEIYQQLTSTDAKLSSDIFTKLQYWEASLIYWQELVSLEEVNLEPVTGKPSLIKAADKTPAIIQLYYSMNKCFIATPLLECVDTIRQIPTTIIHGRHDMVCPLEQAWQLKQHWPEAQLSIIEMAGHLANEPKIIDALINATNDFAMR</sequence>
<evidence type="ECO:0000256" key="4">
    <source>
        <dbReference type="ARBA" id="ARBA00012568"/>
    </source>
</evidence>
<dbReference type="OrthoDB" id="9796770at2"/>
<protein>
    <recommendedName>
        <fullName evidence="5 11">Proline iminopeptidase</fullName>
        <shortName evidence="11">PIP</shortName>
        <ecNumber evidence="4 11">3.4.11.5</ecNumber>
    </recommendedName>
    <alternativeName>
        <fullName evidence="10 11">Prolyl aminopeptidase</fullName>
    </alternativeName>
</protein>
<dbReference type="GO" id="GO:0006508">
    <property type="term" value="P:proteolysis"/>
    <property type="evidence" value="ECO:0007669"/>
    <property type="project" value="UniProtKB-KW"/>
</dbReference>
<dbReference type="PANTHER" id="PTHR43722">
    <property type="entry name" value="PROLINE IMINOPEPTIDASE"/>
    <property type="match status" value="1"/>
</dbReference>
<feature type="active site" evidence="12">
    <location>
        <position position="284"/>
    </location>
</feature>
<dbReference type="GO" id="GO:0005737">
    <property type="term" value="C:cytoplasm"/>
    <property type="evidence" value="ECO:0007669"/>
    <property type="project" value="UniProtKB-SubCell"/>
</dbReference>
<accession>A0A8H2PL97</accession>
<evidence type="ECO:0000256" key="13">
    <source>
        <dbReference type="RuleBase" id="RU003421"/>
    </source>
</evidence>
<dbReference type="InterPro" id="IPR005944">
    <property type="entry name" value="Pro_iminopeptidase"/>
</dbReference>
<organism evidence="15 16">
    <name type="scientific">Colwellia ponticola</name>
    <dbReference type="NCBI Taxonomy" id="2304625"/>
    <lineage>
        <taxon>Bacteria</taxon>
        <taxon>Pseudomonadati</taxon>
        <taxon>Pseudomonadota</taxon>
        <taxon>Gammaproteobacteria</taxon>
        <taxon>Alteromonadales</taxon>
        <taxon>Colwelliaceae</taxon>
        <taxon>Colwellia</taxon>
    </lineage>
</organism>
<gene>
    <name evidence="15" type="primary">pip</name>
    <name evidence="15" type="ORF">FCS21_01185</name>
</gene>
<reference evidence="15 16" key="1">
    <citation type="submission" date="2019-05" db="EMBL/GenBank/DDBJ databases">
        <title>Colwellia ponticola sp. nov., isolated from seawater.</title>
        <authorList>
            <person name="Yoon J.-H."/>
        </authorList>
    </citation>
    <scope>NUCLEOTIDE SEQUENCE [LARGE SCALE GENOMIC DNA]</scope>
    <source>
        <strain evidence="15 16">OISW-25</strain>
    </source>
</reference>
<dbReference type="InterPro" id="IPR002410">
    <property type="entry name" value="Peptidase_S33"/>
</dbReference>
<dbReference type="PIRSF" id="PIRSF006431">
    <property type="entry name" value="Pept_S33"/>
    <property type="match status" value="1"/>
</dbReference>
<evidence type="ECO:0000313" key="15">
    <source>
        <dbReference type="EMBL" id="TMM47623.1"/>
    </source>
</evidence>
<dbReference type="NCBIfam" id="TIGR01249">
    <property type="entry name" value="pro_imino_pep_1"/>
    <property type="match status" value="1"/>
</dbReference>
<evidence type="ECO:0000256" key="7">
    <source>
        <dbReference type="ARBA" id="ARBA00022490"/>
    </source>
</evidence>
<dbReference type="EMBL" id="SZVP01000001">
    <property type="protein sequence ID" value="TMM47623.1"/>
    <property type="molecule type" value="Genomic_DNA"/>
</dbReference>
<evidence type="ECO:0000256" key="2">
    <source>
        <dbReference type="ARBA" id="ARBA00004496"/>
    </source>
</evidence>
<evidence type="ECO:0000256" key="9">
    <source>
        <dbReference type="ARBA" id="ARBA00022801"/>
    </source>
</evidence>
<name>A0A8H2PL97_9GAMM</name>
<comment type="caution">
    <text evidence="15">The sequence shown here is derived from an EMBL/GenBank/DDBJ whole genome shotgun (WGS) entry which is preliminary data.</text>
</comment>
<comment type="similarity">
    <text evidence="3 11 13">Belongs to the peptidase S33 family.</text>
</comment>
<feature type="active site" description="Proton donor" evidence="12">
    <location>
        <position position="312"/>
    </location>
</feature>
<evidence type="ECO:0000256" key="11">
    <source>
        <dbReference type="PIRNR" id="PIRNR006431"/>
    </source>
</evidence>
<dbReference type="PANTHER" id="PTHR43722:SF1">
    <property type="entry name" value="PROLINE IMINOPEPTIDASE"/>
    <property type="match status" value="1"/>
</dbReference>
<dbReference type="RefSeq" id="WP_138620156.1">
    <property type="nucleotide sequence ID" value="NZ_SZVP01000001.1"/>
</dbReference>
<feature type="domain" description="AB hydrolase-1" evidence="14">
    <location>
        <begin position="46"/>
        <end position="316"/>
    </location>
</feature>
<dbReference type="InterPro" id="IPR000073">
    <property type="entry name" value="AB_hydrolase_1"/>
</dbReference>
<dbReference type="PRINTS" id="PR00793">
    <property type="entry name" value="PROAMNOPTASE"/>
</dbReference>
<comment type="subcellular location">
    <subcellularLocation>
        <location evidence="2 11">Cytoplasm</location>
    </subcellularLocation>
</comment>
<evidence type="ECO:0000256" key="8">
    <source>
        <dbReference type="ARBA" id="ARBA00022670"/>
    </source>
</evidence>